<accession>A0ABX7P7Q5</accession>
<proteinExistence type="predicted"/>
<dbReference type="EMBL" id="CP071090">
    <property type="protein sequence ID" value="QSQ26543.1"/>
    <property type="molecule type" value="Genomic_DNA"/>
</dbReference>
<keyword evidence="1" id="KW-0732">Signal</keyword>
<evidence type="ECO:0000256" key="1">
    <source>
        <dbReference type="SAM" id="SignalP"/>
    </source>
</evidence>
<gene>
    <name evidence="2" type="ORF">JY651_17115</name>
</gene>
<dbReference type="Proteomes" id="UP000662747">
    <property type="component" value="Chromosome"/>
</dbReference>
<keyword evidence="3" id="KW-1185">Reference proteome</keyword>
<reference evidence="2 3" key="1">
    <citation type="submission" date="2021-02" db="EMBL/GenBank/DDBJ databases">
        <title>De Novo genome assembly of isolated myxobacteria.</title>
        <authorList>
            <person name="Stevens D.C."/>
        </authorList>
    </citation>
    <scope>NUCLEOTIDE SEQUENCE [LARGE SCALE GENOMIC DNA]</scope>
    <source>
        <strain evidence="3">SCPEA02</strain>
    </source>
</reference>
<feature type="chain" id="PRO_5046877576" description="Lipoprotein" evidence="1">
    <location>
        <begin position="20"/>
        <end position="98"/>
    </location>
</feature>
<protein>
    <recommendedName>
        <fullName evidence="4">Lipoprotein</fullName>
    </recommendedName>
</protein>
<organism evidence="2 3">
    <name type="scientific">Pyxidicoccus parkwayensis</name>
    <dbReference type="NCBI Taxonomy" id="2813578"/>
    <lineage>
        <taxon>Bacteria</taxon>
        <taxon>Pseudomonadati</taxon>
        <taxon>Myxococcota</taxon>
        <taxon>Myxococcia</taxon>
        <taxon>Myxococcales</taxon>
        <taxon>Cystobacterineae</taxon>
        <taxon>Myxococcaceae</taxon>
        <taxon>Pyxidicoccus</taxon>
    </lineage>
</organism>
<sequence length="98" mass="10540">MKRLLMCVLLFAAPLVACGGEELPLSETDEAQVSTAPEAPAVEHEGAQVEAAAGCWVTLRTCTVYTSGGIRIPDCSATNCTWQQQLNHCWGLWNDICS</sequence>
<evidence type="ECO:0000313" key="3">
    <source>
        <dbReference type="Proteomes" id="UP000662747"/>
    </source>
</evidence>
<feature type="signal peptide" evidence="1">
    <location>
        <begin position="1"/>
        <end position="19"/>
    </location>
</feature>
<name>A0ABX7P7Q5_9BACT</name>
<evidence type="ECO:0000313" key="2">
    <source>
        <dbReference type="EMBL" id="QSQ26543.1"/>
    </source>
</evidence>
<evidence type="ECO:0008006" key="4">
    <source>
        <dbReference type="Google" id="ProtNLM"/>
    </source>
</evidence>
<dbReference type="RefSeq" id="WP_206728088.1">
    <property type="nucleotide sequence ID" value="NZ_CP071090.1"/>
</dbReference>